<reference evidence="2" key="1">
    <citation type="submission" date="2017-06" db="EMBL/GenBank/DDBJ databases">
        <authorList>
            <person name="Varghese N."/>
            <person name="Submissions S."/>
        </authorList>
    </citation>
    <scope>NUCLEOTIDE SEQUENCE [LARGE SCALE GENOMIC DNA]</scope>
    <source>
        <strain evidence="2">DSM 44485</strain>
    </source>
</reference>
<accession>A0A238UPA6</accession>
<keyword evidence="2" id="KW-1185">Reference proteome</keyword>
<dbReference type="RefSeq" id="WP_089309671.1">
    <property type="nucleotide sequence ID" value="NZ_FZNP01000001.1"/>
</dbReference>
<name>A0A238UPA6_9ACTN</name>
<dbReference type="OrthoDB" id="3480279at2"/>
<evidence type="ECO:0000313" key="2">
    <source>
        <dbReference type="Proteomes" id="UP000198420"/>
    </source>
</evidence>
<evidence type="ECO:0000313" key="1">
    <source>
        <dbReference type="EMBL" id="SNR23925.1"/>
    </source>
</evidence>
<dbReference type="Proteomes" id="UP000198420">
    <property type="component" value="Unassembled WGS sequence"/>
</dbReference>
<organism evidence="1 2">
    <name type="scientific">Actinomadura mexicana</name>
    <dbReference type="NCBI Taxonomy" id="134959"/>
    <lineage>
        <taxon>Bacteria</taxon>
        <taxon>Bacillati</taxon>
        <taxon>Actinomycetota</taxon>
        <taxon>Actinomycetes</taxon>
        <taxon>Streptosporangiales</taxon>
        <taxon>Thermomonosporaceae</taxon>
        <taxon>Actinomadura</taxon>
    </lineage>
</organism>
<proteinExistence type="predicted"/>
<sequence length="85" mass="9656">MTYRFDGFHGRALYELNGLPEEVRNGPLLERLLRLLEAPWDAVPERADQTAVRHAFFGAGGEGMLTFLVDEKAETLRILDILWLG</sequence>
<protein>
    <submittedName>
        <fullName evidence="1">Uncharacterized protein</fullName>
    </submittedName>
</protein>
<dbReference type="EMBL" id="FZNP01000001">
    <property type="protein sequence ID" value="SNR23925.1"/>
    <property type="molecule type" value="Genomic_DNA"/>
</dbReference>
<gene>
    <name evidence="1" type="ORF">SAMN06265355_101237</name>
</gene>
<dbReference type="AlphaFoldDB" id="A0A238UPA6"/>